<evidence type="ECO:0000313" key="2">
    <source>
        <dbReference type="EMBL" id="AWN41779.1"/>
    </source>
</evidence>
<sequence length="366" mass="39105">MMTDLPAYAGVQARRLFGTGLALAVVCLALPACTTTQGRQMTSRAAPDAFFSSLDTRAPTKSGPLVTLPRSGAVVSLQETSYANGRRQRISLEGSNTESRIEIMLRTGGRGGVPMEKPTRAGVAGELAKISSDGAYRIVRRPMRNRYGEFGVALSDRCAYAWQWIDNLRHHNGGSASWTGGEIAASLRIQHCQRRPSPSEVLLADLQRLDIRTSTGQEPVREARPRRQIARSAEQQQPAPTPAAPVVPPLSPPPVAVNNSRTLVTVAPEAPRSPQYLTGQPARPESVSAASGELGQTFAVPRPSGQGGASLEQPRFLTERIANAGDKRPSEAAPPPPPVRAAQPDRLSADVPAQAYRGPVPPPFGW</sequence>
<proteinExistence type="predicted"/>
<evidence type="ECO:0000256" key="1">
    <source>
        <dbReference type="SAM" id="MobiDB-lite"/>
    </source>
</evidence>
<dbReference type="InterPro" id="IPR031482">
    <property type="entry name" value="CBP_BcsN"/>
</dbReference>
<dbReference type="OrthoDB" id="7988083at2"/>
<reference evidence="3" key="1">
    <citation type="submission" date="2018-05" db="EMBL/GenBank/DDBJ databases">
        <title>Complete Genome Sequence of Methylobacterium sp. 17SD2-17.</title>
        <authorList>
            <person name="Srinivasan S."/>
        </authorList>
    </citation>
    <scope>NUCLEOTIDE SEQUENCE [LARGE SCALE GENOMIC DNA]</scope>
    <source>
        <strain evidence="3">17SD2-17</strain>
    </source>
</reference>
<organism evidence="2 3">
    <name type="scientific">Methylobacterium durans</name>
    <dbReference type="NCBI Taxonomy" id="2202825"/>
    <lineage>
        <taxon>Bacteria</taxon>
        <taxon>Pseudomonadati</taxon>
        <taxon>Pseudomonadota</taxon>
        <taxon>Alphaproteobacteria</taxon>
        <taxon>Hyphomicrobiales</taxon>
        <taxon>Methylobacteriaceae</taxon>
        <taxon>Methylobacterium</taxon>
    </lineage>
</organism>
<feature type="compositionally biased region" description="Pro residues" evidence="1">
    <location>
        <begin position="239"/>
        <end position="255"/>
    </location>
</feature>
<dbReference type="Pfam" id="PF17038">
    <property type="entry name" value="CBP_BcsN"/>
    <property type="match status" value="1"/>
</dbReference>
<keyword evidence="3" id="KW-1185">Reference proteome</keyword>
<name>A0A2U8W6T4_9HYPH</name>
<dbReference type="Proteomes" id="UP000245926">
    <property type="component" value="Chromosome"/>
</dbReference>
<dbReference type="KEGG" id="mets:DK389_16300"/>
<gene>
    <name evidence="2" type="ORF">DK389_16300</name>
</gene>
<protein>
    <recommendedName>
        <fullName evidence="4">Cellulose biosynthesis protein BcsN</fullName>
    </recommendedName>
</protein>
<dbReference type="EMBL" id="CP029550">
    <property type="protein sequence ID" value="AWN41779.1"/>
    <property type="molecule type" value="Genomic_DNA"/>
</dbReference>
<evidence type="ECO:0008006" key="4">
    <source>
        <dbReference type="Google" id="ProtNLM"/>
    </source>
</evidence>
<accession>A0A2U8W6T4</accession>
<dbReference type="AlphaFoldDB" id="A0A2U8W6T4"/>
<evidence type="ECO:0000313" key="3">
    <source>
        <dbReference type="Proteomes" id="UP000245926"/>
    </source>
</evidence>
<feature type="region of interest" description="Disordered" evidence="1">
    <location>
        <begin position="213"/>
        <end position="366"/>
    </location>
</feature>